<accession>A0A4U1BAZ7</accession>
<dbReference type="AlphaFoldDB" id="A0A4U1BAZ7"/>
<evidence type="ECO:0000313" key="2">
    <source>
        <dbReference type="EMBL" id="TKB47725.1"/>
    </source>
</evidence>
<keyword evidence="3" id="KW-1185">Reference proteome</keyword>
<evidence type="ECO:0000256" key="1">
    <source>
        <dbReference type="SAM" id="MobiDB-lite"/>
    </source>
</evidence>
<dbReference type="Proteomes" id="UP000307999">
    <property type="component" value="Unassembled WGS sequence"/>
</dbReference>
<protein>
    <submittedName>
        <fullName evidence="2">DUF3465 domain-containing protein</fullName>
    </submittedName>
</protein>
<feature type="compositionally biased region" description="Low complexity" evidence="1">
    <location>
        <begin position="1"/>
        <end position="19"/>
    </location>
</feature>
<sequence length="138" mass="15505">MNRPTPQQSSPPQGSPQAPVADNRTSTDAVEQLKQAFENRQSDLQVQASGVVTKVLADDNKGSRHQRFIIRLSSGQTLLVAHNIDLAPRVANLKMGDTIDFYGEYEWNSQGGVIHWTHHDPDKTHPDGWLRHRGKIYQ</sequence>
<gene>
    <name evidence="2" type="ORF">E8M12_00620</name>
</gene>
<reference evidence="2 3" key="1">
    <citation type="submission" date="2019-04" db="EMBL/GenBank/DDBJ databases">
        <title>Thalassotalea guangxiensis sp. nov., isolated from sediment of the coastal wetland.</title>
        <authorList>
            <person name="Zheng S."/>
            <person name="Zhang D."/>
        </authorList>
    </citation>
    <scope>NUCLEOTIDE SEQUENCE [LARGE SCALE GENOMIC DNA]</scope>
    <source>
        <strain evidence="2 3">ZS-4</strain>
    </source>
</reference>
<dbReference type="Pfam" id="PF11948">
    <property type="entry name" value="DUF3465"/>
    <property type="match status" value="1"/>
</dbReference>
<comment type="caution">
    <text evidence="2">The sequence shown here is derived from an EMBL/GenBank/DDBJ whole genome shotgun (WGS) entry which is preliminary data.</text>
</comment>
<name>A0A4U1BAZ7_9GAMM</name>
<organism evidence="2 3">
    <name type="scientific">Thalassotalea mangrovi</name>
    <dbReference type="NCBI Taxonomy" id="2572245"/>
    <lineage>
        <taxon>Bacteria</taxon>
        <taxon>Pseudomonadati</taxon>
        <taxon>Pseudomonadota</taxon>
        <taxon>Gammaproteobacteria</taxon>
        <taxon>Alteromonadales</taxon>
        <taxon>Colwelliaceae</taxon>
        <taxon>Thalassotalea</taxon>
    </lineage>
</organism>
<dbReference type="OrthoDB" id="195616at2"/>
<evidence type="ECO:0000313" key="3">
    <source>
        <dbReference type="Proteomes" id="UP000307999"/>
    </source>
</evidence>
<proteinExistence type="predicted"/>
<feature type="region of interest" description="Disordered" evidence="1">
    <location>
        <begin position="1"/>
        <end position="28"/>
    </location>
</feature>
<dbReference type="EMBL" id="SWDB01000002">
    <property type="protein sequence ID" value="TKB47725.1"/>
    <property type="molecule type" value="Genomic_DNA"/>
</dbReference>
<dbReference type="InterPro" id="IPR021856">
    <property type="entry name" value="DUF3465"/>
</dbReference>